<sequence>MHAVAKGFEKIVQDLMDFGDIDPCVKLRDGRNVLHIVAERNRLTVLKILLDKTSNDILQRLKTGQMSSINNIQKLLNAPDNEKNKTTPLHTASRFGHVKVFE</sequence>
<dbReference type="InterPro" id="IPR002110">
    <property type="entry name" value="Ankyrin_rpt"/>
</dbReference>
<dbReference type="SUPFAM" id="SSF48403">
    <property type="entry name" value="Ankyrin repeat"/>
    <property type="match status" value="1"/>
</dbReference>
<feature type="non-terminal residue" evidence="1">
    <location>
        <position position="1"/>
    </location>
</feature>
<dbReference type="InterPro" id="IPR036770">
    <property type="entry name" value="Ankyrin_rpt-contain_sf"/>
</dbReference>
<protein>
    <submittedName>
        <fullName evidence="1">Uncharacterized protein</fullName>
    </submittedName>
</protein>
<evidence type="ECO:0000313" key="1">
    <source>
        <dbReference type="EMBL" id="WAR08547.1"/>
    </source>
</evidence>
<dbReference type="Pfam" id="PF12796">
    <property type="entry name" value="Ank_2"/>
    <property type="match status" value="1"/>
</dbReference>
<reference evidence="1" key="1">
    <citation type="submission" date="2022-11" db="EMBL/GenBank/DDBJ databases">
        <title>Centuries of genome instability and evolution in soft-shell clam transmissible cancer (bioRxiv).</title>
        <authorList>
            <person name="Hart S.F.M."/>
            <person name="Yonemitsu M.A."/>
            <person name="Giersch R.M."/>
            <person name="Beal B.F."/>
            <person name="Arriagada G."/>
            <person name="Davis B.W."/>
            <person name="Ostrander E.A."/>
            <person name="Goff S.P."/>
            <person name="Metzger M.J."/>
        </authorList>
    </citation>
    <scope>NUCLEOTIDE SEQUENCE</scope>
    <source>
        <strain evidence="1">MELC-2E11</strain>
        <tissue evidence="1">Siphon/mantle</tissue>
    </source>
</reference>
<name>A0ABY7EI23_MYAAR</name>
<gene>
    <name evidence="1" type="ORF">MAR_018505</name>
</gene>
<proteinExistence type="predicted"/>
<dbReference type="Proteomes" id="UP001164746">
    <property type="component" value="Chromosome 6"/>
</dbReference>
<accession>A0ABY7EI23</accession>
<dbReference type="EMBL" id="CP111017">
    <property type="protein sequence ID" value="WAR08547.1"/>
    <property type="molecule type" value="Genomic_DNA"/>
</dbReference>
<dbReference type="Gene3D" id="1.25.40.20">
    <property type="entry name" value="Ankyrin repeat-containing domain"/>
    <property type="match status" value="1"/>
</dbReference>
<evidence type="ECO:0000313" key="2">
    <source>
        <dbReference type="Proteomes" id="UP001164746"/>
    </source>
</evidence>
<keyword evidence="2" id="KW-1185">Reference proteome</keyword>
<organism evidence="1 2">
    <name type="scientific">Mya arenaria</name>
    <name type="common">Soft-shell clam</name>
    <dbReference type="NCBI Taxonomy" id="6604"/>
    <lineage>
        <taxon>Eukaryota</taxon>
        <taxon>Metazoa</taxon>
        <taxon>Spiralia</taxon>
        <taxon>Lophotrochozoa</taxon>
        <taxon>Mollusca</taxon>
        <taxon>Bivalvia</taxon>
        <taxon>Autobranchia</taxon>
        <taxon>Heteroconchia</taxon>
        <taxon>Euheterodonta</taxon>
        <taxon>Imparidentia</taxon>
        <taxon>Neoheterodontei</taxon>
        <taxon>Myida</taxon>
        <taxon>Myoidea</taxon>
        <taxon>Myidae</taxon>
        <taxon>Mya</taxon>
    </lineage>
</organism>